<evidence type="ECO:0000313" key="3">
    <source>
        <dbReference type="Proteomes" id="UP000010366"/>
    </source>
</evidence>
<protein>
    <submittedName>
        <fullName evidence="2">Uncharacterized protein</fullName>
    </submittedName>
</protein>
<dbReference type="EMBL" id="CP003600">
    <property type="protein sequence ID" value="AFY93152.1"/>
    <property type="molecule type" value="Genomic_DNA"/>
</dbReference>
<reference evidence="2 3" key="1">
    <citation type="submission" date="2012-05" db="EMBL/GenBank/DDBJ databases">
        <title>Finished chromosome of genome of Chamaesiphon sp. PCC 6605.</title>
        <authorList>
            <consortium name="US DOE Joint Genome Institute"/>
            <person name="Gugger M."/>
            <person name="Coursin T."/>
            <person name="Rippka R."/>
            <person name="Tandeau De Marsac N."/>
            <person name="Huntemann M."/>
            <person name="Wei C.-L."/>
            <person name="Han J."/>
            <person name="Detter J.C."/>
            <person name="Han C."/>
            <person name="Tapia R."/>
            <person name="Chen A."/>
            <person name="Kyrpides N."/>
            <person name="Mavromatis K."/>
            <person name="Markowitz V."/>
            <person name="Szeto E."/>
            <person name="Ivanova N."/>
            <person name="Pagani I."/>
            <person name="Pati A."/>
            <person name="Goodwin L."/>
            <person name="Nordberg H.P."/>
            <person name="Cantor M.N."/>
            <person name="Hua S.X."/>
            <person name="Woyke T."/>
            <person name="Kerfeld C.A."/>
        </authorList>
    </citation>
    <scope>NUCLEOTIDE SEQUENCE [LARGE SCALE GENOMIC DNA]</scope>
    <source>
        <strain evidence="3">ATCC 27169 / PCC 6605</strain>
    </source>
</reference>
<dbReference type="STRING" id="1173020.Cha6605_2057"/>
<gene>
    <name evidence="2" type="ORF">Cha6605_2057</name>
</gene>
<keyword evidence="1" id="KW-1133">Transmembrane helix</keyword>
<keyword evidence="1" id="KW-0472">Membrane</keyword>
<dbReference type="HOGENOM" id="CLU_3355262_0_0_3"/>
<accession>K9UDG1</accession>
<dbReference type="AlphaFoldDB" id="K9UDG1"/>
<organism evidence="2 3">
    <name type="scientific">Chamaesiphon minutus (strain ATCC 27169 / PCC 6605)</name>
    <dbReference type="NCBI Taxonomy" id="1173020"/>
    <lineage>
        <taxon>Bacteria</taxon>
        <taxon>Bacillati</taxon>
        <taxon>Cyanobacteriota</taxon>
        <taxon>Cyanophyceae</taxon>
        <taxon>Gomontiellales</taxon>
        <taxon>Chamaesiphonaceae</taxon>
        <taxon>Chamaesiphon</taxon>
    </lineage>
</organism>
<name>K9UDG1_CHAP6</name>
<proteinExistence type="predicted"/>
<keyword evidence="3" id="KW-1185">Reference proteome</keyword>
<dbReference type="Proteomes" id="UP000010366">
    <property type="component" value="Chromosome"/>
</dbReference>
<keyword evidence="1" id="KW-0812">Transmembrane</keyword>
<evidence type="ECO:0000313" key="2">
    <source>
        <dbReference type="EMBL" id="AFY93152.1"/>
    </source>
</evidence>
<feature type="transmembrane region" description="Helical" evidence="1">
    <location>
        <begin position="6"/>
        <end position="22"/>
    </location>
</feature>
<evidence type="ECO:0000256" key="1">
    <source>
        <dbReference type="SAM" id="Phobius"/>
    </source>
</evidence>
<dbReference type="KEGG" id="cmp:Cha6605_2057"/>
<sequence>MTTALIIYFGYAYTLGLILVFGQGRKLSNLDESDRD</sequence>